<gene>
    <name evidence="1" type="ORF">mMyoMyo1_010244</name>
</gene>
<protein>
    <submittedName>
        <fullName evidence="1">Uncharacterized protein</fullName>
    </submittedName>
</protein>
<reference evidence="1 2" key="1">
    <citation type="journal article" date="2020" name="Nature">
        <title>Six reference-quality genomes reveal evolution of bat adaptations.</title>
        <authorList>
            <person name="Jebb D."/>
            <person name="Huang Z."/>
            <person name="Pippel M."/>
            <person name="Hughes G.M."/>
            <person name="Lavrichenko K."/>
            <person name="Devanna P."/>
            <person name="Winkler S."/>
            <person name="Jermiin L.S."/>
            <person name="Skirmuntt E.C."/>
            <person name="Katzourakis A."/>
            <person name="Burkitt-Gray L."/>
            <person name="Ray D.A."/>
            <person name="Sullivan K.A.M."/>
            <person name="Roscito J.G."/>
            <person name="Kirilenko B.M."/>
            <person name="Davalos L.M."/>
            <person name="Corthals A.P."/>
            <person name="Power M.L."/>
            <person name="Jones G."/>
            <person name="Ransome R.D."/>
            <person name="Dechmann D.K.N."/>
            <person name="Locatelli A.G."/>
            <person name="Puechmaille S.J."/>
            <person name="Fedrigo O."/>
            <person name="Jarvis E.D."/>
            <person name="Hiller M."/>
            <person name="Vernes S.C."/>
            <person name="Myers E.W."/>
            <person name="Teeling E.C."/>
        </authorList>
    </citation>
    <scope>NUCLEOTIDE SEQUENCE [LARGE SCALE GENOMIC DNA]</scope>
    <source>
        <strain evidence="1">MMyoMyo1</strain>
        <tissue evidence="1">Flight muscle</tissue>
    </source>
</reference>
<comment type="caution">
    <text evidence="1">The sequence shown here is derived from an EMBL/GenBank/DDBJ whole genome shotgun (WGS) entry which is preliminary data.</text>
</comment>
<accession>A0A7J7RN53</accession>
<keyword evidence="2" id="KW-1185">Reference proteome</keyword>
<dbReference type="EMBL" id="JABWUV010000024">
    <property type="protein sequence ID" value="KAF6277375.1"/>
    <property type="molecule type" value="Genomic_DNA"/>
</dbReference>
<organism evidence="1 2">
    <name type="scientific">Myotis myotis</name>
    <name type="common">Greater mouse-eared bat</name>
    <name type="synonym">Vespertilio myotis</name>
    <dbReference type="NCBI Taxonomy" id="51298"/>
    <lineage>
        <taxon>Eukaryota</taxon>
        <taxon>Metazoa</taxon>
        <taxon>Chordata</taxon>
        <taxon>Craniata</taxon>
        <taxon>Vertebrata</taxon>
        <taxon>Euteleostomi</taxon>
        <taxon>Mammalia</taxon>
        <taxon>Eutheria</taxon>
        <taxon>Laurasiatheria</taxon>
        <taxon>Chiroptera</taxon>
        <taxon>Yangochiroptera</taxon>
        <taxon>Vespertilionidae</taxon>
        <taxon>Myotis</taxon>
    </lineage>
</organism>
<dbReference type="Proteomes" id="UP000527355">
    <property type="component" value="Unassembled WGS sequence"/>
</dbReference>
<name>A0A7J7RN53_MYOMY</name>
<proteinExistence type="predicted"/>
<dbReference type="AlphaFoldDB" id="A0A7J7RN53"/>
<evidence type="ECO:0000313" key="1">
    <source>
        <dbReference type="EMBL" id="KAF6277375.1"/>
    </source>
</evidence>
<evidence type="ECO:0000313" key="2">
    <source>
        <dbReference type="Proteomes" id="UP000527355"/>
    </source>
</evidence>
<sequence>MENSRNPLNSVARPKIEFIPMWKFCKISLLLRQNIDIVETVINLYLLSATQPGTQPLPSLGKLPCGDLRVEDRDDLFLYLKQLATLFVTFIQVHLSIGRAISLNKEGTGGASILFCVYFFAKILHRL</sequence>